<feature type="transmembrane region" description="Helical" evidence="7">
    <location>
        <begin position="171"/>
        <end position="193"/>
    </location>
</feature>
<evidence type="ECO:0000256" key="2">
    <source>
        <dbReference type="ARBA" id="ARBA00009773"/>
    </source>
</evidence>
<evidence type="ECO:0000256" key="7">
    <source>
        <dbReference type="SAM" id="Phobius"/>
    </source>
</evidence>
<reference evidence="8" key="1">
    <citation type="journal article" date="2022" name="Biol. Control">
        <title>In silico genomic analysis of Rhodopseudomonas palustris strains revealed potential biocontrol agents and crop yield enhancers.</title>
        <authorList>
            <person name="Surachat K."/>
            <person name="Kantachote D."/>
            <person name="Deachamag P."/>
            <person name="Wonglapsuwan M."/>
        </authorList>
    </citation>
    <scope>NUCLEOTIDE SEQUENCE</scope>
    <source>
        <strain evidence="8">TLS06</strain>
    </source>
</reference>
<comment type="subcellular location">
    <subcellularLocation>
        <location evidence="1">Membrane</location>
        <topology evidence="1">Multi-pass membrane protein</topology>
    </subcellularLocation>
</comment>
<feature type="transmembrane region" description="Helical" evidence="7">
    <location>
        <begin position="294"/>
        <end position="316"/>
    </location>
</feature>
<dbReference type="PANTHER" id="PTHR21716">
    <property type="entry name" value="TRANSMEMBRANE PROTEIN"/>
    <property type="match status" value="1"/>
</dbReference>
<evidence type="ECO:0000256" key="6">
    <source>
        <dbReference type="SAM" id="MobiDB-lite"/>
    </source>
</evidence>
<evidence type="ECO:0000313" key="9">
    <source>
        <dbReference type="Proteomes" id="UP001163166"/>
    </source>
</evidence>
<gene>
    <name evidence="8" type="ORF">KQX62_20785</name>
</gene>
<feature type="transmembrane region" description="Helical" evidence="7">
    <location>
        <begin position="224"/>
        <end position="251"/>
    </location>
</feature>
<organism evidence="8 9">
    <name type="scientific">Rhodopseudomonas palustris</name>
    <dbReference type="NCBI Taxonomy" id="1076"/>
    <lineage>
        <taxon>Bacteria</taxon>
        <taxon>Pseudomonadati</taxon>
        <taxon>Pseudomonadota</taxon>
        <taxon>Alphaproteobacteria</taxon>
        <taxon>Hyphomicrobiales</taxon>
        <taxon>Nitrobacteraceae</taxon>
        <taxon>Rhodopseudomonas</taxon>
    </lineage>
</organism>
<keyword evidence="3 7" id="KW-0812">Transmembrane</keyword>
<dbReference type="GO" id="GO:0055085">
    <property type="term" value="P:transmembrane transport"/>
    <property type="evidence" value="ECO:0007669"/>
    <property type="project" value="TreeGrafter"/>
</dbReference>
<feature type="transmembrane region" description="Helical" evidence="7">
    <location>
        <begin position="37"/>
        <end position="55"/>
    </location>
</feature>
<evidence type="ECO:0000256" key="1">
    <source>
        <dbReference type="ARBA" id="ARBA00004141"/>
    </source>
</evidence>
<dbReference type="Pfam" id="PF01594">
    <property type="entry name" value="AI-2E_transport"/>
    <property type="match status" value="1"/>
</dbReference>
<keyword evidence="4 7" id="KW-1133">Transmembrane helix</keyword>
<feature type="region of interest" description="Disordered" evidence="6">
    <location>
        <begin position="1"/>
        <end position="28"/>
    </location>
</feature>
<evidence type="ECO:0000256" key="4">
    <source>
        <dbReference type="ARBA" id="ARBA00022989"/>
    </source>
</evidence>
<sequence>MTQTLGGPLRVLPAEPAGTPLPDSKDERPPLIRRTEVVALALVALLVILLVGLLYVGKPFFLPMVTAFVVGTMVSPAASFLERFRIPRAVSAVLIVALGLGTVTFMIGLISAPLIEWSSRIPEVGSLLREKLHVLDRPLQMWRQIQSSLSGSESLPQSSVQMPKIDWVFEFLSPTLTELLLFLVMLVLFVASWKDLRRSLVMVFAGRDARLRTLRILNEIEGSLGAYLLTVTVINLCYGAATGLICAAAGMPNPAGLGALAAVLNFIPIIGPFVMFVVLTVVGIISMPTLGAGLLAPLGFTLLTFFEGHFITPTIIGRRLSLNALAVFITLAFWTWLWGPMGSFLASPLLIVGLVLKEHLMPEDAPQLPGGD</sequence>
<proteinExistence type="inferred from homology"/>
<feature type="transmembrane region" description="Helical" evidence="7">
    <location>
        <begin position="257"/>
        <end position="282"/>
    </location>
</feature>
<dbReference type="AlphaFoldDB" id="A0AAX3E4X1"/>
<feature type="transmembrane region" description="Helical" evidence="7">
    <location>
        <begin position="93"/>
        <end position="115"/>
    </location>
</feature>
<feature type="transmembrane region" description="Helical" evidence="7">
    <location>
        <begin position="61"/>
        <end position="81"/>
    </location>
</feature>
<name>A0AAX3E4X1_RHOPL</name>
<protein>
    <submittedName>
        <fullName evidence="8">AI-2E family transporter</fullName>
    </submittedName>
</protein>
<accession>A0AAX3E4X1</accession>
<dbReference type="Proteomes" id="UP001163166">
    <property type="component" value="Chromosome"/>
</dbReference>
<dbReference type="GO" id="GO:0016020">
    <property type="term" value="C:membrane"/>
    <property type="evidence" value="ECO:0007669"/>
    <property type="project" value="UniProtKB-SubCell"/>
</dbReference>
<keyword evidence="5 7" id="KW-0472">Membrane</keyword>
<feature type="transmembrane region" description="Helical" evidence="7">
    <location>
        <begin position="336"/>
        <end position="356"/>
    </location>
</feature>
<dbReference type="PANTHER" id="PTHR21716:SF16">
    <property type="entry name" value="BLL1467 PROTEIN"/>
    <property type="match status" value="1"/>
</dbReference>
<dbReference type="EMBL" id="CP076676">
    <property type="protein sequence ID" value="UYO42140.1"/>
    <property type="molecule type" value="Genomic_DNA"/>
</dbReference>
<dbReference type="InterPro" id="IPR002549">
    <property type="entry name" value="AI-2E-like"/>
</dbReference>
<evidence type="ECO:0000256" key="5">
    <source>
        <dbReference type="ARBA" id="ARBA00023136"/>
    </source>
</evidence>
<comment type="similarity">
    <text evidence="2">Belongs to the autoinducer-2 exporter (AI-2E) (TC 2.A.86) family.</text>
</comment>
<evidence type="ECO:0000313" key="8">
    <source>
        <dbReference type="EMBL" id="UYO42140.1"/>
    </source>
</evidence>
<evidence type="ECO:0000256" key="3">
    <source>
        <dbReference type="ARBA" id="ARBA00022692"/>
    </source>
</evidence>